<gene>
    <name evidence="2" type="ORF">AOE01nite_09470</name>
</gene>
<name>A0A511XIF6_9PROT</name>
<keyword evidence="1" id="KW-0732">Signal</keyword>
<evidence type="ECO:0000313" key="2">
    <source>
        <dbReference type="EMBL" id="GEN62723.1"/>
    </source>
</evidence>
<evidence type="ECO:0000313" key="3">
    <source>
        <dbReference type="Proteomes" id="UP000321746"/>
    </source>
</evidence>
<comment type="caution">
    <text evidence="2">The sequence shown here is derived from an EMBL/GenBank/DDBJ whole genome shotgun (WGS) entry which is preliminary data.</text>
</comment>
<proteinExistence type="predicted"/>
<organism evidence="2 3">
    <name type="scientific">Acetobacter oeni</name>
    <dbReference type="NCBI Taxonomy" id="304077"/>
    <lineage>
        <taxon>Bacteria</taxon>
        <taxon>Pseudomonadati</taxon>
        <taxon>Pseudomonadota</taxon>
        <taxon>Alphaproteobacteria</taxon>
        <taxon>Acetobacterales</taxon>
        <taxon>Acetobacteraceae</taxon>
        <taxon>Acetobacter</taxon>
    </lineage>
</organism>
<dbReference type="AlphaFoldDB" id="A0A511XIF6"/>
<dbReference type="RefSeq" id="WP_146886588.1">
    <property type="nucleotide sequence ID" value="NZ_BJYG01000008.1"/>
</dbReference>
<sequence length="114" mass="12181">MRAWMIVAGLLAGGPALAQDCVLASTEVLYEPQKGVGQCFELILKPSYLASERIGADTIAVTDNDRVLAVYHHADESKFGQWARVMKNPAAAVNGQKVPAFTVTGYPKTGSSSR</sequence>
<reference evidence="2 3" key="1">
    <citation type="submission" date="2019-07" db="EMBL/GenBank/DDBJ databases">
        <title>Whole genome shotgun sequence of Acetobacter oeni NBRC 105207.</title>
        <authorList>
            <person name="Hosoyama A."/>
            <person name="Uohara A."/>
            <person name="Ohji S."/>
            <person name="Ichikawa N."/>
        </authorList>
    </citation>
    <scope>NUCLEOTIDE SEQUENCE [LARGE SCALE GENOMIC DNA]</scope>
    <source>
        <strain evidence="2 3">NBRC 105207</strain>
    </source>
</reference>
<feature type="chain" id="PRO_5022230511" evidence="1">
    <location>
        <begin position="19"/>
        <end position="114"/>
    </location>
</feature>
<accession>A0A511XIF6</accession>
<evidence type="ECO:0000256" key="1">
    <source>
        <dbReference type="SAM" id="SignalP"/>
    </source>
</evidence>
<feature type="signal peptide" evidence="1">
    <location>
        <begin position="1"/>
        <end position="18"/>
    </location>
</feature>
<protein>
    <submittedName>
        <fullName evidence="2">Uncharacterized protein</fullName>
    </submittedName>
</protein>
<keyword evidence="3" id="KW-1185">Reference proteome</keyword>
<dbReference type="EMBL" id="BJYG01000008">
    <property type="protein sequence ID" value="GEN62723.1"/>
    <property type="molecule type" value="Genomic_DNA"/>
</dbReference>
<dbReference type="Proteomes" id="UP000321746">
    <property type="component" value="Unassembled WGS sequence"/>
</dbReference>